<dbReference type="PANTHER" id="PTHR43776">
    <property type="entry name" value="TRANSPORT ATP-BINDING PROTEIN"/>
    <property type="match status" value="1"/>
</dbReference>
<dbReference type="GO" id="GO:0055085">
    <property type="term" value="P:transmembrane transport"/>
    <property type="evidence" value="ECO:0007669"/>
    <property type="project" value="UniProtKB-ARBA"/>
</dbReference>
<keyword evidence="3" id="KW-0547">Nucleotide-binding</keyword>
<dbReference type="STRING" id="46677.AWM79_13730"/>
<comment type="similarity">
    <text evidence="1">Belongs to the ABC transporter superfamily.</text>
</comment>
<dbReference type="SMART" id="SM00382">
    <property type="entry name" value="AAA"/>
    <property type="match status" value="1"/>
</dbReference>
<dbReference type="Gene3D" id="3.40.50.300">
    <property type="entry name" value="P-loop containing nucleotide triphosphate hydrolases"/>
    <property type="match status" value="1"/>
</dbReference>
<dbReference type="InterPro" id="IPR003593">
    <property type="entry name" value="AAA+_ATPase"/>
</dbReference>
<dbReference type="KEGG" id="pagb:AWM79_13730"/>
<dbReference type="PANTHER" id="PTHR43776:SF7">
    <property type="entry name" value="D,D-DIPEPTIDE TRANSPORT ATP-BINDING PROTEIN DDPF-RELATED"/>
    <property type="match status" value="1"/>
</dbReference>
<dbReference type="InterPro" id="IPR017871">
    <property type="entry name" value="ABC_transporter-like_CS"/>
</dbReference>
<gene>
    <name evidence="5" type="ORF">AWM79_13730</name>
</gene>
<dbReference type="InterPro" id="IPR003439">
    <property type="entry name" value="ABC_transporter-like_ATP-bd"/>
</dbReference>
<evidence type="ECO:0000256" key="1">
    <source>
        <dbReference type="ARBA" id="ARBA00005417"/>
    </source>
</evidence>
<evidence type="ECO:0000256" key="4">
    <source>
        <dbReference type="ARBA" id="ARBA00022840"/>
    </source>
</evidence>
<dbReference type="AlphaFoldDB" id="A0A0X1T2K8"/>
<dbReference type="Proteomes" id="UP000063229">
    <property type="component" value="Chromosome"/>
</dbReference>
<dbReference type="GO" id="GO:0005524">
    <property type="term" value="F:ATP binding"/>
    <property type="evidence" value="ECO:0007669"/>
    <property type="project" value="UniProtKB-KW"/>
</dbReference>
<organism evidence="5 6">
    <name type="scientific">Pseudomonas agarici</name>
    <dbReference type="NCBI Taxonomy" id="46677"/>
    <lineage>
        <taxon>Bacteria</taxon>
        <taxon>Pseudomonadati</taxon>
        <taxon>Pseudomonadota</taxon>
        <taxon>Gammaproteobacteria</taxon>
        <taxon>Pseudomonadales</taxon>
        <taxon>Pseudomonadaceae</taxon>
        <taxon>Pseudomonas</taxon>
    </lineage>
</organism>
<dbReference type="InterPro" id="IPR050319">
    <property type="entry name" value="ABC_transp_ATP-bind"/>
</dbReference>
<dbReference type="EMBL" id="CP014135">
    <property type="protein sequence ID" value="AMB86305.1"/>
    <property type="molecule type" value="Genomic_DNA"/>
</dbReference>
<keyword evidence="2" id="KW-0813">Transport</keyword>
<dbReference type="Pfam" id="PF00005">
    <property type="entry name" value="ABC_tran"/>
    <property type="match status" value="1"/>
</dbReference>
<dbReference type="PROSITE" id="PS50893">
    <property type="entry name" value="ABC_TRANSPORTER_2"/>
    <property type="match status" value="1"/>
</dbReference>
<dbReference type="RefSeq" id="WP_060783077.1">
    <property type="nucleotide sequence ID" value="NZ_CP014135.1"/>
</dbReference>
<evidence type="ECO:0000313" key="6">
    <source>
        <dbReference type="Proteomes" id="UP000063229"/>
    </source>
</evidence>
<evidence type="ECO:0000313" key="5">
    <source>
        <dbReference type="EMBL" id="AMB86305.1"/>
    </source>
</evidence>
<reference evidence="5 6" key="1">
    <citation type="submission" date="2016-01" db="EMBL/GenBank/DDBJ databases">
        <authorList>
            <person name="McClelland M."/>
            <person name="Jain A."/>
            <person name="Saraogi P."/>
            <person name="Mendelson R."/>
            <person name="Westerman R."/>
            <person name="SanMiguel P."/>
            <person name="Csonka L."/>
        </authorList>
    </citation>
    <scope>NUCLEOTIDE SEQUENCE [LARGE SCALE GENOMIC DNA]</scope>
    <source>
        <strain evidence="5 6">NCPPB 2472</strain>
    </source>
</reference>
<keyword evidence="6" id="KW-1185">Reference proteome</keyword>
<dbReference type="SUPFAM" id="SSF52540">
    <property type="entry name" value="P-loop containing nucleoside triphosphate hydrolases"/>
    <property type="match status" value="1"/>
</dbReference>
<name>A0A0X1T2K8_PSEAA</name>
<evidence type="ECO:0000256" key="3">
    <source>
        <dbReference type="ARBA" id="ARBA00022741"/>
    </source>
</evidence>
<proteinExistence type="inferred from homology"/>
<protein>
    <submittedName>
        <fullName evidence="5">Uncharacterized protein</fullName>
    </submittedName>
</protein>
<dbReference type="PROSITE" id="PS00211">
    <property type="entry name" value="ABC_TRANSPORTER_1"/>
    <property type="match status" value="1"/>
</dbReference>
<sequence>MPNRNVLLFEGVTKTFETASAAEAVKAVSEVSLQVRRGETLAIVGESGSGKSTLVRLLMKLESPSSGRICLDQGGVACDIAEIATGDFYRRVQMVFQDPYGSLNGRGRVWEIVSAGVANLGLKRTRADLREAAEEALASVGLPAAYLNAYPDHLSGGQRQRVSIARALAARPEILVLDEPLSALDVSIQAQIVNLLLELQERMRLTYLFISHDLAVVRHIADTVAVMRSGQLVEVGPVEDVIDRPTHTYTQALVGASFVVRSVRSEPEEQELFRT</sequence>
<keyword evidence="4" id="KW-0067">ATP-binding</keyword>
<dbReference type="InterPro" id="IPR027417">
    <property type="entry name" value="P-loop_NTPase"/>
</dbReference>
<dbReference type="GO" id="GO:0016887">
    <property type="term" value="F:ATP hydrolysis activity"/>
    <property type="evidence" value="ECO:0007669"/>
    <property type="project" value="InterPro"/>
</dbReference>
<dbReference type="CDD" id="cd03257">
    <property type="entry name" value="ABC_NikE_OppD_transporters"/>
    <property type="match status" value="1"/>
</dbReference>
<accession>A0A0X1T2K8</accession>
<evidence type="ECO:0000256" key="2">
    <source>
        <dbReference type="ARBA" id="ARBA00022448"/>
    </source>
</evidence>